<dbReference type="SUPFAM" id="SSF52172">
    <property type="entry name" value="CheY-like"/>
    <property type="match status" value="1"/>
</dbReference>
<evidence type="ECO:0000259" key="11">
    <source>
        <dbReference type="PROSITE" id="PS50113"/>
    </source>
</evidence>
<evidence type="ECO:0000259" key="9">
    <source>
        <dbReference type="PROSITE" id="PS50110"/>
    </source>
</evidence>
<dbReference type="Pfam" id="PF08447">
    <property type="entry name" value="PAS_3"/>
    <property type="match status" value="1"/>
</dbReference>
<dbReference type="SMART" id="SM00086">
    <property type="entry name" value="PAC"/>
    <property type="match status" value="1"/>
</dbReference>
<protein>
    <recommendedName>
        <fullName evidence="2">histidine kinase</fullName>
        <ecNumber evidence="2">2.7.13.3</ecNumber>
    </recommendedName>
</protein>
<dbReference type="PANTHER" id="PTHR43047:SF9">
    <property type="entry name" value="HISTIDINE KINASE"/>
    <property type="match status" value="1"/>
</dbReference>
<evidence type="ECO:0000256" key="6">
    <source>
        <dbReference type="PROSITE-ProRule" id="PRU00169"/>
    </source>
</evidence>
<dbReference type="InterPro" id="IPR004358">
    <property type="entry name" value="Sig_transdc_His_kin-like_C"/>
</dbReference>
<dbReference type="PROSITE" id="PS50113">
    <property type="entry name" value="PAC"/>
    <property type="match status" value="1"/>
</dbReference>
<evidence type="ECO:0000256" key="2">
    <source>
        <dbReference type="ARBA" id="ARBA00012438"/>
    </source>
</evidence>
<evidence type="ECO:0000256" key="3">
    <source>
        <dbReference type="ARBA" id="ARBA00022553"/>
    </source>
</evidence>
<dbReference type="PANTHER" id="PTHR43047">
    <property type="entry name" value="TWO-COMPONENT HISTIDINE PROTEIN KINASE"/>
    <property type="match status" value="1"/>
</dbReference>
<sequence length="573" mass="63051">MFDRDQESCCEARADARAGSDVVGIAGASPEAIRVAELERRIADLEGENTVLLSELAVLRRAERRLQRVLEGADEGFWDWDIANQRFVVSDRFETMFGFEPGERDYSPEKWVEYVHPDDLVRAEESIRRHLDGRAPSHTLELRVRTKSGGWKYVLTQGRIVSRDADGTPLMMSGTHIDISARKEAEARLVEALKQAEKASRDKSRFLASASHDLRQPMQAIRLLVDSLGRTALDAEQKRICHYINASAHEIGGLLNALLDISKLDSGMVRPDSETIQVYSLVSKIDAEFSAIAVGKSLRFNLCFPFGEMAVRSDGKLLMSLMGNLIGNAIKYTDSGGILVSVRRRGRHALVQVWDTGCGIAPEHLDSIFDEYFQVGNPERDRTKGLGLGLAIARRIAALLNTSIVCRSRLGQGSVFEFLLPLADARERKAPRRVEHVPAGPLHRPASRHIAVVEDDTMVAMAATLALESCGMTVTRYASAEAALADPALLSADFFIVDLRLPDMNGIELLDIVQRLVGQPVKAVIMTGDTAVKRIEMVRATSWQVLFKPIDLAALLAAIEIEDAKALALAPPG</sequence>
<dbReference type="CDD" id="cd00130">
    <property type="entry name" value="PAS"/>
    <property type="match status" value="1"/>
</dbReference>
<dbReference type="SUPFAM" id="SSF55874">
    <property type="entry name" value="ATPase domain of HSP90 chaperone/DNA topoisomerase II/histidine kinase"/>
    <property type="match status" value="1"/>
</dbReference>
<evidence type="ECO:0000256" key="5">
    <source>
        <dbReference type="ARBA" id="ARBA00022777"/>
    </source>
</evidence>
<dbReference type="SMART" id="SM00387">
    <property type="entry name" value="HATPase_c"/>
    <property type="match status" value="1"/>
</dbReference>
<dbReference type="SMART" id="SM00388">
    <property type="entry name" value="HisKA"/>
    <property type="match status" value="1"/>
</dbReference>
<dbReference type="InterPro" id="IPR001610">
    <property type="entry name" value="PAC"/>
</dbReference>
<dbReference type="PRINTS" id="PR00344">
    <property type="entry name" value="BCTRLSENSOR"/>
</dbReference>
<dbReference type="CDD" id="cd00082">
    <property type="entry name" value="HisKA"/>
    <property type="match status" value="1"/>
</dbReference>
<dbReference type="InterPro" id="IPR005467">
    <property type="entry name" value="His_kinase_dom"/>
</dbReference>
<evidence type="ECO:0000256" key="4">
    <source>
        <dbReference type="ARBA" id="ARBA00022679"/>
    </source>
</evidence>
<dbReference type="InterPro" id="IPR036890">
    <property type="entry name" value="HATPase_C_sf"/>
</dbReference>
<dbReference type="EC" id="2.7.13.3" evidence="2"/>
<dbReference type="SUPFAM" id="SSF55785">
    <property type="entry name" value="PYP-like sensor domain (PAS domain)"/>
    <property type="match status" value="1"/>
</dbReference>
<dbReference type="PROSITE" id="PS50110">
    <property type="entry name" value="RESPONSE_REGULATORY"/>
    <property type="match status" value="1"/>
</dbReference>
<feature type="domain" description="PAS" evidence="10">
    <location>
        <begin position="62"/>
        <end position="134"/>
    </location>
</feature>
<evidence type="ECO:0000259" key="10">
    <source>
        <dbReference type="PROSITE" id="PS50112"/>
    </source>
</evidence>
<dbReference type="RefSeq" id="WP_176785913.1">
    <property type="nucleotide sequence ID" value="NZ_FNCY01000013.1"/>
</dbReference>
<evidence type="ECO:0000259" key="8">
    <source>
        <dbReference type="PROSITE" id="PS50109"/>
    </source>
</evidence>
<dbReference type="InterPro" id="IPR036097">
    <property type="entry name" value="HisK_dim/P_sf"/>
</dbReference>
<evidence type="ECO:0000256" key="7">
    <source>
        <dbReference type="SAM" id="Coils"/>
    </source>
</evidence>
<proteinExistence type="predicted"/>
<name>A0A1G8I3C9_9RHOO</name>
<feature type="coiled-coil region" evidence="7">
    <location>
        <begin position="35"/>
        <end position="62"/>
    </location>
</feature>
<keyword evidence="4" id="KW-0808">Transferase</keyword>
<keyword evidence="5" id="KW-0418">Kinase</keyword>
<dbReference type="AlphaFoldDB" id="A0A1G8I3C9"/>
<dbReference type="CDD" id="cd00156">
    <property type="entry name" value="REC"/>
    <property type="match status" value="1"/>
</dbReference>
<comment type="catalytic activity">
    <reaction evidence="1">
        <text>ATP + protein L-histidine = ADP + protein N-phospho-L-histidine.</text>
        <dbReference type="EC" id="2.7.13.3"/>
    </reaction>
</comment>
<dbReference type="Gene3D" id="3.40.50.2300">
    <property type="match status" value="1"/>
</dbReference>
<keyword evidence="3 6" id="KW-0597">Phosphoprotein</keyword>
<evidence type="ECO:0000256" key="1">
    <source>
        <dbReference type="ARBA" id="ARBA00000085"/>
    </source>
</evidence>
<feature type="domain" description="Response regulatory" evidence="9">
    <location>
        <begin position="449"/>
        <end position="563"/>
    </location>
</feature>
<dbReference type="SUPFAM" id="SSF47384">
    <property type="entry name" value="Homodimeric domain of signal transducing histidine kinase"/>
    <property type="match status" value="1"/>
</dbReference>
<dbReference type="NCBIfam" id="TIGR00229">
    <property type="entry name" value="sensory_box"/>
    <property type="match status" value="1"/>
</dbReference>
<dbReference type="InterPro" id="IPR000700">
    <property type="entry name" value="PAS-assoc_C"/>
</dbReference>
<keyword evidence="13" id="KW-1185">Reference proteome</keyword>
<dbReference type="Pfam" id="PF00512">
    <property type="entry name" value="HisKA"/>
    <property type="match status" value="1"/>
</dbReference>
<dbReference type="InterPro" id="IPR001789">
    <property type="entry name" value="Sig_transdc_resp-reg_receiver"/>
</dbReference>
<dbReference type="SMART" id="SM00091">
    <property type="entry name" value="PAS"/>
    <property type="match status" value="1"/>
</dbReference>
<dbReference type="InterPro" id="IPR035965">
    <property type="entry name" value="PAS-like_dom_sf"/>
</dbReference>
<dbReference type="PROSITE" id="PS50112">
    <property type="entry name" value="PAS"/>
    <property type="match status" value="1"/>
</dbReference>
<evidence type="ECO:0000313" key="13">
    <source>
        <dbReference type="Proteomes" id="UP000198607"/>
    </source>
</evidence>
<dbReference type="Gene3D" id="3.30.565.10">
    <property type="entry name" value="Histidine kinase-like ATPase, C-terminal domain"/>
    <property type="match status" value="1"/>
</dbReference>
<dbReference type="Gene3D" id="1.10.287.130">
    <property type="match status" value="1"/>
</dbReference>
<organism evidence="12 13">
    <name type="scientific">Propionivibrio dicarboxylicus</name>
    <dbReference type="NCBI Taxonomy" id="83767"/>
    <lineage>
        <taxon>Bacteria</taxon>
        <taxon>Pseudomonadati</taxon>
        <taxon>Pseudomonadota</taxon>
        <taxon>Betaproteobacteria</taxon>
        <taxon>Rhodocyclales</taxon>
        <taxon>Rhodocyclaceae</taxon>
        <taxon>Propionivibrio</taxon>
    </lineage>
</organism>
<feature type="modified residue" description="4-aspartylphosphate" evidence="6">
    <location>
        <position position="498"/>
    </location>
</feature>
<dbReference type="GO" id="GO:0005886">
    <property type="term" value="C:plasma membrane"/>
    <property type="evidence" value="ECO:0007669"/>
    <property type="project" value="TreeGrafter"/>
</dbReference>
<evidence type="ECO:0000313" key="12">
    <source>
        <dbReference type="EMBL" id="SDI13150.1"/>
    </source>
</evidence>
<dbReference type="GO" id="GO:0000155">
    <property type="term" value="F:phosphorelay sensor kinase activity"/>
    <property type="evidence" value="ECO:0007669"/>
    <property type="project" value="InterPro"/>
</dbReference>
<dbReference type="InterPro" id="IPR011006">
    <property type="entry name" value="CheY-like_superfamily"/>
</dbReference>
<reference evidence="12 13" key="1">
    <citation type="submission" date="2016-10" db="EMBL/GenBank/DDBJ databases">
        <authorList>
            <person name="de Groot N.N."/>
        </authorList>
    </citation>
    <scope>NUCLEOTIDE SEQUENCE [LARGE SCALE GENOMIC DNA]</scope>
    <source>
        <strain evidence="12 13">DSM 5885</strain>
    </source>
</reference>
<feature type="domain" description="PAC" evidence="11">
    <location>
        <begin position="138"/>
        <end position="191"/>
    </location>
</feature>
<dbReference type="GO" id="GO:0009927">
    <property type="term" value="F:histidine phosphotransfer kinase activity"/>
    <property type="evidence" value="ECO:0007669"/>
    <property type="project" value="TreeGrafter"/>
</dbReference>
<dbReference type="STRING" id="83767.SAMN05660652_02913"/>
<accession>A0A1G8I3C9</accession>
<gene>
    <name evidence="12" type="ORF">SAMN05660652_02913</name>
</gene>
<dbReference type="Proteomes" id="UP000198607">
    <property type="component" value="Unassembled WGS sequence"/>
</dbReference>
<feature type="domain" description="Histidine kinase" evidence="8">
    <location>
        <begin position="209"/>
        <end position="424"/>
    </location>
</feature>
<dbReference type="PROSITE" id="PS50109">
    <property type="entry name" value="HIS_KIN"/>
    <property type="match status" value="1"/>
</dbReference>
<dbReference type="InterPro" id="IPR003594">
    <property type="entry name" value="HATPase_dom"/>
</dbReference>
<dbReference type="InterPro" id="IPR000014">
    <property type="entry name" value="PAS"/>
</dbReference>
<keyword evidence="7" id="KW-0175">Coiled coil</keyword>
<dbReference type="Pfam" id="PF02518">
    <property type="entry name" value="HATPase_c"/>
    <property type="match status" value="1"/>
</dbReference>
<dbReference type="EMBL" id="FNCY01000013">
    <property type="protein sequence ID" value="SDI13150.1"/>
    <property type="molecule type" value="Genomic_DNA"/>
</dbReference>
<dbReference type="InterPro" id="IPR013655">
    <property type="entry name" value="PAS_fold_3"/>
</dbReference>
<dbReference type="SMART" id="SM00448">
    <property type="entry name" value="REC"/>
    <property type="match status" value="1"/>
</dbReference>
<dbReference type="Gene3D" id="3.30.450.20">
    <property type="entry name" value="PAS domain"/>
    <property type="match status" value="1"/>
</dbReference>
<dbReference type="InterPro" id="IPR003661">
    <property type="entry name" value="HisK_dim/P_dom"/>
</dbReference>
<dbReference type="Pfam" id="PF00072">
    <property type="entry name" value="Response_reg"/>
    <property type="match status" value="1"/>
</dbReference>